<evidence type="ECO:0000256" key="5">
    <source>
        <dbReference type="ARBA" id="ARBA00077224"/>
    </source>
</evidence>
<dbReference type="SUPFAM" id="SSF54768">
    <property type="entry name" value="dsRNA-binding domain-like"/>
    <property type="match status" value="1"/>
</dbReference>
<feature type="compositionally biased region" description="Low complexity" evidence="6">
    <location>
        <begin position="263"/>
        <end position="277"/>
    </location>
</feature>
<protein>
    <recommendedName>
        <fullName evidence="5">RAD52 homolog</fullName>
    </recommendedName>
</protein>
<organism evidence="7 8">
    <name type="scientific">Hymenoscyphus albidus</name>
    <dbReference type="NCBI Taxonomy" id="595503"/>
    <lineage>
        <taxon>Eukaryota</taxon>
        <taxon>Fungi</taxon>
        <taxon>Dikarya</taxon>
        <taxon>Ascomycota</taxon>
        <taxon>Pezizomycotina</taxon>
        <taxon>Leotiomycetes</taxon>
        <taxon>Helotiales</taxon>
        <taxon>Helotiaceae</taxon>
        <taxon>Hymenoscyphus</taxon>
    </lineage>
</organism>
<comment type="caution">
    <text evidence="7">The sequence shown here is derived from an EMBL/GenBank/DDBJ whole genome shotgun (WGS) entry which is preliminary data.</text>
</comment>
<feature type="compositionally biased region" description="Polar residues" evidence="6">
    <location>
        <begin position="332"/>
        <end position="342"/>
    </location>
</feature>
<dbReference type="InterPro" id="IPR007232">
    <property type="entry name" value="Rad52_Rad59_Rad22"/>
</dbReference>
<dbReference type="InterPro" id="IPR041247">
    <property type="entry name" value="Rad52_fam"/>
</dbReference>
<dbReference type="PANTHER" id="PTHR12132:SF1">
    <property type="entry name" value="DNA REPAIR PROTEIN RAD52 HOMOLOG"/>
    <property type="match status" value="1"/>
</dbReference>
<evidence type="ECO:0000256" key="1">
    <source>
        <dbReference type="ARBA" id="ARBA00006638"/>
    </source>
</evidence>
<gene>
    <name evidence="7" type="ORF">HYALB_00008536</name>
</gene>
<reference evidence="7" key="1">
    <citation type="submission" date="2021-07" db="EMBL/GenBank/DDBJ databases">
        <authorList>
            <person name="Durling M."/>
        </authorList>
    </citation>
    <scope>NUCLEOTIDE SEQUENCE</scope>
</reference>
<evidence type="ECO:0000256" key="6">
    <source>
        <dbReference type="SAM" id="MobiDB-lite"/>
    </source>
</evidence>
<dbReference type="FunFam" id="3.30.390.80:FF:000001">
    <property type="entry name" value="DNA repair protein RAD52 homolog"/>
    <property type="match status" value="1"/>
</dbReference>
<name>A0A9N9Q789_9HELO</name>
<comment type="similarity">
    <text evidence="1">Belongs to the RAD52 family.</text>
</comment>
<dbReference type="GO" id="GO:0005634">
    <property type="term" value="C:nucleus"/>
    <property type="evidence" value="ECO:0007669"/>
    <property type="project" value="InterPro"/>
</dbReference>
<evidence type="ECO:0000313" key="8">
    <source>
        <dbReference type="Proteomes" id="UP000701801"/>
    </source>
</evidence>
<feature type="compositionally biased region" description="Low complexity" evidence="6">
    <location>
        <begin position="351"/>
        <end position="365"/>
    </location>
</feature>
<dbReference type="OrthoDB" id="206565at2759"/>
<dbReference type="GO" id="GO:0003697">
    <property type="term" value="F:single-stranded DNA binding"/>
    <property type="evidence" value="ECO:0007669"/>
    <property type="project" value="UniProtKB-ARBA"/>
</dbReference>
<evidence type="ECO:0000256" key="3">
    <source>
        <dbReference type="ARBA" id="ARBA00023172"/>
    </source>
</evidence>
<keyword evidence="3" id="KW-0233">DNA recombination</keyword>
<feature type="compositionally biased region" description="Low complexity" evidence="6">
    <location>
        <begin position="316"/>
        <end position="331"/>
    </location>
</feature>
<dbReference type="NCBIfam" id="TIGR00607">
    <property type="entry name" value="rad52"/>
    <property type="match status" value="1"/>
</dbReference>
<feature type="compositionally biased region" description="Basic and acidic residues" evidence="6">
    <location>
        <begin position="573"/>
        <end position="582"/>
    </location>
</feature>
<dbReference type="AlphaFoldDB" id="A0A9N9Q789"/>
<dbReference type="Gene3D" id="3.30.390.80">
    <property type="entry name" value="DNA repair protein Rad52/59/22"/>
    <property type="match status" value="1"/>
</dbReference>
<feature type="region of interest" description="Disordered" evidence="6">
    <location>
        <begin position="258"/>
        <end position="439"/>
    </location>
</feature>
<keyword evidence="4" id="KW-0234">DNA repair</keyword>
<sequence>MDRDSAKYQDSDASVRDIIDFIIHPIQCEKARNPHHCLSDNQVSKMPVPGEQHLASGGRTAITNPFEEVRPRISEYTAQEIITLQTRLDKQLGPEYISSRAGPGGQKIHYLAGEKCIQLANEVLGFNGWSSQIRDLQVDYVDENPQTGKVSLGLSVVVRVTLRDGTYHEDLGYGHIENAKGKAAAFEKSKKEATTDGLKRALRMFGNVLGNCIKDKDYLQKVLKVKVPAPKWDVDNLHRHSTFAAPVKQEAVATKAIDEKPHNASNGSSTSNNTPTDTFDDEFGDFDEADFNVADPDSHPDEVVLPAPAAASHHFPGQNNNPNINAKPQNQTRPPQIRSQSMAAPPGRPQAGNAPNTNPQTPNAGFSRSTSGAGAQSFRPPQENGPQSRPIPQGPPHPVVKRVLNQPSRSNGMGSAPVSPARPPTDDLDSVGLPPQGAGFFSARGVAGVIGKNGNGDNADPNAPPLPIPANIAAFNPNLESPSIRRSEGVDHKSSKPLGRDGKHIPSPSPAVGARNIINPKLDTTRRIGAPGSPSPMANRNMYKPPSKRPVDSRAPLVDLPANGHLGGGDVGGDAKRQRMNG</sequence>
<evidence type="ECO:0000313" key="7">
    <source>
        <dbReference type="EMBL" id="CAG8976411.1"/>
    </source>
</evidence>
<accession>A0A9N9Q789</accession>
<dbReference type="Proteomes" id="UP000701801">
    <property type="component" value="Unassembled WGS sequence"/>
</dbReference>
<dbReference type="InterPro" id="IPR042525">
    <property type="entry name" value="Rad52_Rad59_Rad22_sf"/>
</dbReference>
<keyword evidence="8" id="KW-1185">Reference proteome</keyword>
<keyword evidence="2" id="KW-0227">DNA damage</keyword>
<dbReference type="GO" id="GO:0006312">
    <property type="term" value="P:mitotic recombination"/>
    <property type="evidence" value="ECO:0007669"/>
    <property type="project" value="TreeGrafter"/>
</dbReference>
<feature type="compositionally biased region" description="Acidic residues" evidence="6">
    <location>
        <begin position="278"/>
        <end position="290"/>
    </location>
</feature>
<dbReference type="GO" id="GO:0000730">
    <property type="term" value="P:DNA recombinase assembly"/>
    <property type="evidence" value="ECO:0007669"/>
    <property type="project" value="InterPro"/>
</dbReference>
<feature type="region of interest" description="Disordered" evidence="6">
    <location>
        <begin position="452"/>
        <end position="582"/>
    </location>
</feature>
<dbReference type="PANTHER" id="PTHR12132">
    <property type="entry name" value="DNA REPAIR AND RECOMBINATION PROTEIN RAD52, RAD59"/>
    <property type="match status" value="1"/>
</dbReference>
<feature type="compositionally biased region" description="Basic and acidic residues" evidence="6">
    <location>
        <begin position="483"/>
        <end position="504"/>
    </location>
</feature>
<dbReference type="InterPro" id="IPR004585">
    <property type="entry name" value="DNA_recomb/repair_Rad52"/>
</dbReference>
<evidence type="ECO:0000256" key="2">
    <source>
        <dbReference type="ARBA" id="ARBA00022763"/>
    </source>
</evidence>
<proteinExistence type="inferred from homology"/>
<feature type="compositionally biased region" description="Low complexity" evidence="6">
    <location>
        <begin position="469"/>
        <end position="479"/>
    </location>
</feature>
<dbReference type="EMBL" id="CAJVRM010000175">
    <property type="protein sequence ID" value="CAG8976411.1"/>
    <property type="molecule type" value="Genomic_DNA"/>
</dbReference>
<evidence type="ECO:0000256" key="4">
    <source>
        <dbReference type="ARBA" id="ARBA00023204"/>
    </source>
</evidence>
<dbReference type="Pfam" id="PF04098">
    <property type="entry name" value="Rad52_Rad22"/>
    <property type="match status" value="1"/>
</dbReference>
<dbReference type="GO" id="GO:0045002">
    <property type="term" value="P:double-strand break repair via single-strand annealing"/>
    <property type="evidence" value="ECO:0007669"/>
    <property type="project" value="InterPro"/>
</dbReference>